<keyword evidence="5" id="KW-0433">Leucine-rich repeat</keyword>
<dbReference type="GO" id="GO:0043531">
    <property type="term" value="F:ADP binding"/>
    <property type="evidence" value="ECO:0007669"/>
    <property type="project" value="InterPro"/>
</dbReference>
<dbReference type="Pfam" id="PF23559">
    <property type="entry name" value="WHD_DRP"/>
    <property type="match status" value="1"/>
</dbReference>
<dbReference type="Gene3D" id="1.10.10.10">
    <property type="entry name" value="Winged helix-like DNA-binding domain superfamily/Winged helix DNA-binding domain"/>
    <property type="match status" value="1"/>
</dbReference>
<feature type="domain" description="Disease resistance protein winged helix" evidence="12">
    <location>
        <begin position="397"/>
        <end position="467"/>
    </location>
</feature>
<accession>A0AAD4ITL0</accession>
<sequence>MAAYAALLSLVNNIHQIINHPRLSSSLDKKEIQPLLEKADFLLDFVEKNNYGGGSKEAEHLERQIAFAAHAAEDVIESHIVDQIHAGTNQASLECSPDLLQQIIEDMDAVMERANELKEKDVVGEKQSTHSRPVMEISGETVMVGFDEELTQLLDELTSHRSSRYTISIIGMGGMGKTTLAKNVHQNLLIMQHFDIRAWATVSQQHNVEDILSQLLSGQGKPSHGTVDELGEKLHKTLTGRRYLMILDDIWSVDVWDKVRRFFPDNGNGSRVVLTTRLSNMAIDCCSSCFWINPLDEDKSWRLFCKKAFQQEDCPPQLEEVGREIVELCKGLPLSIVVIGGRLLKSPRTVGYWRNVAKDIKSIPNSKEKQESIDVLFSSYSHLPAHLKPCFLYMGVYGRGFAIRVSKIIKLWVAEGFIKSDGARVLEEIAEDYLKDLNDRNLISVGTRRGNGKMKSCDIHDLLRDLCLKVSEQQEFVYLAKGEIRGTERRLILGNSMPGTGLPLARSILTFGADLQQVLYNCRLMRVLDEYWSSSEGLCRGVNLRYLAYKHQSSSRWGDQGVLELPSSVSLIWNLQTLIVRKEYLSSPIVVAPTEIWTMRQLRHVECRYIYLPDPPPSDGEENLLNLENLQTLETAPNLRLSEEVCKIIPNIKKLHLAYDHTWRGYDDGLLQCLCNLNRLHKLESLRLVMLGEWPVSDTKLNKILTFPHSLNKLCLSQCQLDWEDLTMIGSLPQLEVLNLVSLSVKDGEEWSPIDGQFLRLKFLKIDSCDLACWNAESCHFPILEKLVLCNLLKLEEIPRDIGEIPTLKLIRLYFCSVSVAISAVKIKEDQLETQGDDDLQIQVRMRHYDLKSFREMVETEELTINNIQLE</sequence>
<evidence type="ECO:0000259" key="11">
    <source>
        <dbReference type="Pfam" id="PF00931"/>
    </source>
</evidence>
<dbReference type="GO" id="GO:0005737">
    <property type="term" value="C:cytoplasm"/>
    <property type="evidence" value="ECO:0007669"/>
    <property type="project" value="UniProtKB-SubCell"/>
</dbReference>
<comment type="caution">
    <text evidence="14">The sequence shown here is derived from an EMBL/GenBank/DDBJ whole genome shotgun (WGS) entry which is preliminary data.</text>
</comment>
<evidence type="ECO:0000256" key="5">
    <source>
        <dbReference type="ARBA" id="ARBA00022614"/>
    </source>
</evidence>
<dbReference type="InterPro" id="IPR036388">
    <property type="entry name" value="WH-like_DNA-bd_sf"/>
</dbReference>
<evidence type="ECO:0000256" key="6">
    <source>
        <dbReference type="ARBA" id="ARBA00022667"/>
    </source>
</evidence>
<proteinExistence type="inferred from homology"/>
<comment type="similarity">
    <text evidence="3">Belongs to the disease resistance NB-LRR family.</text>
</comment>
<dbReference type="PANTHER" id="PTHR23155">
    <property type="entry name" value="DISEASE RESISTANCE PROTEIN RP"/>
    <property type="match status" value="1"/>
</dbReference>
<evidence type="ECO:0000259" key="12">
    <source>
        <dbReference type="Pfam" id="PF23559"/>
    </source>
</evidence>
<dbReference type="Pfam" id="PF00931">
    <property type="entry name" value="NB-ARC"/>
    <property type="match status" value="1"/>
</dbReference>
<dbReference type="InterPro" id="IPR058922">
    <property type="entry name" value="WHD_DRP"/>
</dbReference>
<dbReference type="GO" id="GO:0051607">
    <property type="term" value="P:defense response to virus"/>
    <property type="evidence" value="ECO:0007669"/>
    <property type="project" value="UniProtKB-ARBA"/>
</dbReference>
<keyword evidence="9" id="KW-0611">Plant defense</keyword>
<dbReference type="Gene3D" id="1.20.5.4130">
    <property type="match status" value="1"/>
</dbReference>
<dbReference type="EMBL" id="SDAM02002131">
    <property type="protein sequence ID" value="KAH6821312.1"/>
    <property type="molecule type" value="Genomic_DNA"/>
</dbReference>
<dbReference type="Proteomes" id="UP001190926">
    <property type="component" value="Unassembled WGS sequence"/>
</dbReference>
<comment type="subcellular location">
    <subcellularLocation>
        <location evidence="2">Cytoplasm</location>
    </subcellularLocation>
</comment>
<evidence type="ECO:0000256" key="1">
    <source>
        <dbReference type="ARBA" id="ARBA00002074"/>
    </source>
</evidence>
<reference evidence="14 15" key="1">
    <citation type="journal article" date="2021" name="Nat. Commun.">
        <title>Incipient diploidization of the medicinal plant Perilla within 10,000 years.</title>
        <authorList>
            <person name="Zhang Y."/>
            <person name="Shen Q."/>
            <person name="Leng L."/>
            <person name="Zhang D."/>
            <person name="Chen S."/>
            <person name="Shi Y."/>
            <person name="Ning Z."/>
            <person name="Chen S."/>
        </authorList>
    </citation>
    <scope>NUCLEOTIDE SEQUENCE [LARGE SCALE GENOMIC DNA]</scope>
    <source>
        <strain evidence="15">cv. PC099</strain>
    </source>
</reference>
<dbReference type="SUPFAM" id="SSF52540">
    <property type="entry name" value="P-loop containing nucleoside triphosphate hydrolases"/>
    <property type="match status" value="1"/>
</dbReference>
<dbReference type="AlphaFoldDB" id="A0AAD4ITL0"/>
<dbReference type="InterPro" id="IPR002182">
    <property type="entry name" value="NB-ARC"/>
</dbReference>
<evidence type="ECO:0000256" key="7">
    <source>
        <dbReference type="ARBA" id="ARBA00022737"/>
    </source>
</evidence>
<evidence type="ECO:0000313" key="15">
    <source>
        <dbReference type="Proteomes" id="UP001190926"/>
    </source>
</evidence>
<feature type="domain" description="Disease resistance R13L4/SHOC-2-like LRR" evidence="13">
    <location>
        <begin position="505"/>
        <end position="833"/>
    </location>
</feature>
<dbReference type="Gene3D" id="3.80.10.10">
    <property type="entry name" value="Ribonuclease Inhibitor"/>
    <property type="match status" value="1"/>
</dbReference>
<keyword evidence="10" id="KW-0067">ATP-binding</keyword>
<dbReference type="PRINTS" id="PR00364">
    <property type="entry name" value="DISEASERSIST"/>
</dbReference>
<name>A0AAD4ITL0_PERFH</name>
<feature type="domain" description="NB-ARC" evidence="11">
    <location>
        <begin position="148"/>
        <end position="313"/>
    </location>
</feature>
<dbReference type="FunFam" id="3.40.50.300:FF:001091">
    <property type="entry name" value="Probable disease resistance protein At1g61300"/>
    <property type="match status" value="1"/>
</dbReference>
<gene>
    <name evidence="14" type="ORF">C2S53_012215</name>
</gene>
<dbReference type="SUPFAM" id="SSF52058">
    <property type="entry name" value="L domain-like"/>
    <property type="match status" value="1"/>
</dbReference>
<dbReference type="Pfam" id="PF23598">
    <property type="entry name" value="LRR_14"/>
    <property type="match status" value="1"/>
</dbReference>
<dbReference type="InterPro" id="IPR027417">
    <property type="entry name" value="P-loop_NTPase"/>
</dbReference>
<evidence type="ECO:0008006" key="16">
    <source>
        <dbReference type="Google" id="ProtNLM"/>
    </source>
</evidence>
<dbReference type="Gene3D" id="1.10.8.430">
    <property type="entry name" value="Helical domain of apoptotic protease-activating factors"/>
    <property type="match status" value="1"/>
</dbReference>
<keyword evidence="8" id="KW-0547">Nucleotide-binding</keyword>
<evidence type="ECO:0000256" key="2">
    <source>
        <dbReference type="ARBA" id="ARBA00004496"/>
    </source>
</evidence>
<evidence type="ECO:0000256" key="3">
    <source>
        <dbReference type="ARBA" id="ARBA00008894"/>
    </source>
</evidence>
<keyword evidence="6" id="KW-0381">Hypersensitive response</keyword>
<keyword evidence="4" id="KW-0963">Cytoplasm</keyword>
<dbReference type="InterPro" id="IPR042197">
    <property type="entry name" value="Apaf_helical"/>
</dbReference>
<dbReference type="FunFam" id="1.10.10.10:FF:000322">
    <property type="entry name" value="Probable disease resistance protein At1g63360"/>
    <property type="match status" value="1"/>
</dbReference>
<evidence type="ECO:0000256" key="4">
    <source>
        <dbReference type="ARBA" id="ARBA00022490"/>
    </source>
</evidence>
<dbReference type="PANTHER" id="PTHR23155:SF1152">
    <property type="entry name" value="AAA+ ATPASE DOMAIN-CONTAINING PROTEIN"/>
    <property type="match status" value="1"/>
</dbReference>
<dbReference type="GO" id="GO:0009626">
    <property type="term" value="P:plant-type hypersensitive response"/>
    <property type="evidence" value="ECO:0007669"/>
    <property type="project" value="UniProtKB-KW"/>
</dbReference>
<evidence type="ECO:0000256" key="9">
    <source>
        <dbReference type="ARBA" id="ARBA00022821"/>
    </source>
</evidence>
<evidence type="ECO:0000259" key="13">
    <source>
        <dbReference type="Pfam" id="PF23598"/>
    </source>
</evidence>
<dbReference type="InterPro" id="IPR055414">
    <property type="entry name" value="LRR_R13L4/SHOC2-like"/>
</dbReference>
<evidence type="ECO:0000256" key="10">
    <source>
        <dbReference type="ARBA" id="ARBA00022840"/>
    </source>
</evidence>
<evidence type="ECO:0000313" key="14">
    <source>
        <dbReference type="EMBL" id="KAH6821312.1"/>
    </source>
</evidence>
<protein>
    <recommendedName>
        <fullName evidence="16">NB-ARC domain-containing protein</fullName>
    </recommendedName>
</protein>
<dbReference type="InterPro" id="IPR032675">
    <property type="entry name" value="LRR_dom_sf"/>
</dbReference>
<dbReference type="Gene3D" id="3.40.50.300">
    <property type="entry name" value="P-loop containing nucleotide triphosphate hydrolases"/>
    <property type="match status" value="1"/>
</dbReference>
<keyword evidence="15" id="KW-1185">Reference proteome</keyword>
<dbReference type="InterPro" id="IPR044974">
    <property type="entry name" value="Disease_R_plants"/>
</dbReference>
<evidence type="ECO:0000256" key="8">
    <source>
        <dbReference type="ARBA" id="ARBA00022741"/>
    </source>
</evidence>
<organism evidence="14 15">
    <name type="scientific">Perilla frutescens var. hirtella</name>
    <name type="common">Perilla citriodora</name>
    <name type="synonym">Perilla setoyensis</name>
    <dbReference type="NCBI Taxonomy" id="608512"/>
    <lineage>
        <taxon>Eukaryota</taxon>
        <taxon>Viridiplantae</taxon>
        <taxon>Streptophyta</taxon>
        <taxon>Embryophyta</taxon>
        <taxon>Tracheophyta</taxon>
        <taxon>Spermatophyta</taxon>
        <taxon>Magnoliopsida</taxon>
        <taxon>eudicotyledons</taxon>
        <taxon>Gunneridae</taxon>
        <taxon>Pentapetalae</taxon>
        <taxon>asterids</taxon>
        <taxon>lamiids</taxon>
        <taxon>Lamiales</taxon>
        <taxon>Lamiaceae</taxon>
        <taxon>Nepetoideae</taxon>
        <taxon>Elsholtzieae</taxon>
        <taxon>Perilla</taxon>
    </lineage>
</organism>
<keyword evidence="7" id="KW-0677">Repeat</keyword>
<comment type="function">
    <text evidence="1">Confers resistance to late blight (Phytophthora infestans) races carrying the avirulence gene Avr1. Resistance proteins guard the plant against pathogens that contain an appropriate avirulence protein via an indirect interaction with this avirulence protein. That triggers a defense system including the hypersensitive response, which restricts the pathogen growth.</text>
</comment>
<dbReference type="GO" id="GO:0005524">
    <property type="term" value="F:ATP binding"/>
    <property type="evidence" value="ECO:0007669"/>
    <property type="project" value="UniProtKB-KW"/>
</dbReference>